<dbReference type="EMBL" id="CP049056">
    <property type="protein sequence ID" value="QIE54077.1"/>
    <property type="molecule type" value="Genomic_DNA"/>
</dbReference>
<dbReference type="GO" id="GO:0071949">
    <property type="term" value="F:FAD binding"/>
    <property type="evidence" value="ECO:0007669"/>
    <property type="project" value="InterPro"/>
</dbReference>
<dbReference type="Gene3D" id="3.30.465.10">
    <property type="match status" value="1"/>
</dbReference>
<dbReference type="KEGG" id="hdh:G5B40_00635"/>
<evidence type="ECO:0000259" key="2">
    <source>
        <dbReference type="PROSITE" id="PS51387"/>
    </source>
</evidence>
<protein>
    <submittedName>
        <fullName evidence="3">FAD-binding oxidoreductase</fullName>
    </submittedName>
</protein>
<dbReference type="InterPro" id="IPR016166">
    <property type="entry name" value="FAD-bd_PCMH"/>
</dbReference>
<proteinExistence type="predicted"/>
<evidence type="ECO:0000313" key="4">
    <source>
        <dbReference type="Proteomes" id="UP000503336"/>
    </source>
</evidence>
<dbReference type="GO" id="GO:0016899">
    <property type="term" value="F:oxidoreductase activity, acting on the CH-OH group of donors, oxygen as acceptor"/>
    <property type="evidence" value="ECO:0007669"/>
    <property type="project" value="InterPro"/>
</dbReference>
<gene>
    <name evidence="3" type="ORF">G5B40_00635</name>
</gene>
<dbReference type="InterPro" id="IPR006094">
    <property type="entry name" value="Oxid_FAD_bind_N"/>
</dbReference>
<feature type="domain" description="FAD-binding PCMH-type" evidence="2">
    <location>
        <begin position="9"/>
        <end position="175"/>
    </location>
</feature>
<dbReference type="PANTHER" id="PTHR43762">
    <property type="entry name" value="L-GULONOLACTONE OXIDASE"/>
    <property type="match status" value="1"/>
</dbReference>
<dbReference type="SUPFAM" id="SSF56176">
    <property type="entry name" value="FAD-binding/transporter-associated domain-like"/>
    <property type="match status" value="1"/>
</dbReference>
<evidence type="ECO:0000313" key="3">
    <source>
        <dbReference type="EMBL" id="QIE54077.1"/>
    </source>
</evidence>
<dbReference type="InterPro" id="IPR010031">
    <property type="entry name" value="FAD_lactone_oxidase-like"/>
</dbReference>
<dbReference type="PROSITE" id="PS51387">
    <property type="entry name" value="FAD_PCMH"/>
    <property type="match status" value="1"/>
</dbReference>
<accession>A0A7L5BUK3</accession>
<organism evidence="3 4">
    <name type="scientific">Pikeienuella piscinae</name>
    <dbReference type="NCBI Taxonomy" id="2748098"/>
    <lineage>
        <taxon>Bacteria</taxon>
        <taxon>Pseudomonadati</taxon>
        <taxon>Pseudomonadota</taxon>
        <taxon>Alphaproteobacteria</taxon>
        <taxon>Rhodobacterales</taxon>
        <taxon>Paracoccaceae</taxon>
        <taxon>Pikeienuella</taxon>
    </lineage>
</organism>
<name>A0A7L5BUK3_9RHOB</name>
<keyword evidence="1" id="KW-0274">FAD</keyword>
<dbReference type="AlphaFoldDB" id="A0A7L5BUK3"/>
<evidence type="ECO:0000256" key="1">
    <source>
        <dbReference type="ARBA" id="ARBA00022827"/>
    </source>
</evidence>
<reference evidence="3 4" key="1">
    <citation type="submission" date="2020-02" db="EMBL/GenBank/DDBJ databases">
        <title>complete genome sequence of Rhodobacteraceae bacterium.</title>
        <authorList>
            <person name="Park J."/>
            <person name="Kim Y.-S."/>
            <person name="Kim K.-H."/>
        </authorList>
    </citation>
    <scope>NUCLEOTIDE SEQUENCE [LARGE SCALE GENOMIC DNA]</scope>
    <source>
        <strain evidence="3 4">RR4-56</strain>
    </source>
</reference>
<dbReference type="PANTHER" id="PTHR43762:SF1">
    <property type="entry name" value="D-ARABINONO-1,4-LACTONE OXIDASE"/>
    <property type="match status" value="1"/>
</dbReference>
<keyword evidence="1" id="KW-0285">Flavoprotein</keyword>
<keyword evidence="4" id="KW-1185">Reference proteome</keyword>
<dbReference type="InterPro" id="IPR016169">
    <property type="entry name" value="FAD-bd_PCMH_sub2"/>
</dbReference>
<dbReference type="InterPro" id="IPR036318">
    <property type="entry name" value="FAD-bd_PCMH-like_sf"/>
</dbReference>
<dbReference type="RefSeq" id="WP_165093743.1">
    <property type="nucleotide sequence ID" value="NZ_CP049056.1"/>
</dbReference>
<sequence>MKLSGWGRFPSIDCRVIRPRDEAGVAAALKEWPIIPRGMGRSYGDSALNRNAVVDMRRMNRFLAFDDATGLLVAEAGVVLADVITALLSRGWFPPVTPGTKFVTLGGMIAANVHGKNHHVAGAFGEFVEWIDLMGPDGGVRRCSKAENPALFETTIGGMGLTGVILRAAIRLLPVKSGWIRQETLVVANLDAAMDAFEATSDRTYSVAWIDCLSTGAALGRSLLMLGEHAAPADLSADRRDRPFETPARRRLRAPFDAPGWALNRFTVRAFNALYWKKGGKSRGETLIDWDSYFYPLDSVLDWNRIYGRRGFVQFQCVIPLASARDGLTRILEATSTAGSGSFLAVLKRFGPQESAFSFPMEGYTLALDFPASPAALAFLERLDRITVEHGGRFYLAKDARISARTLRCSDQRAAAFRKQREAAGLVGRFASAQSERLGL</sequence>
<dbReference type="Pfam" id="PF01565">
    <property type="entry name" value="FAD_binding_4"/>
    <property type="match status" value="1"/>
</dbReference>
<dbReference type="Proteomes" id="UP000503336">
    <property type="component" value="Chromosome"/>
</dbReference>